<organism evidence="2 3">
    <name type="scientific">Mannheimia haemolytica</name>
    <name type="common">Pasteurella haemolytica</name>
    <dbReference type="NCBI Taxonomy" id="75985"/>
    <lineage>
        <taxon>Bacteria</taxon>
        <taxon>Pseudomonadati</taxon>
        <taxon>Pseudomonadota</taxon>
        <taxon>Gammaproteobacteria</taxon>
        <taxon>Pasteurellales</taxon>
        <taxon>Pasteurellaceae</taxon>
        <taxon>Mannheimia</taxon>
    </lineage>
</organism>
<reference evidence="2 3" key="1">
    <citation type="submission" date="2018-06" db="EMBL/GenBank/DDBJ databases">
        <authorList>
            <consortium name="Pathogen Informatics"/>
            <person name="Doyle S."/>
        </authorList>
    </citation>
    <scope>NUCLEOTIDE SEQUENCE [LARGE SCALE GENOMIC DNA]</scope>
    <source>
        <strain evidence="2 3">NCTC10638</strain>
    </source>
</reference>
<dbReference type="Proteomes" id="UP000254802">
    <property type="component" value="Unassembled WGS sequence"/>
</dbReference>
<keyword evidence="1" id="KW-0472">Membrane</keyword>
<evidence type="ECO:0000313" key="2">
    <source>
        <dbReference type="EMBL" id="STY61069.1"/>
    </source>
</evidence>
<dbReference type="EMBL" id="UGPN01000002">
    <property type="protein sequence ID" value="STY61069.1"/>
    <property type="molecule type" value="Genomic_DNA"/>
</dbReference>
<proteinExistence type="predicted"/>
<gene>
    <name evidence="2" type="ORF">NCTC10638_02276</name>
</gene>
<name>A0A378N0G3_MANHA</name>
<evidence type="ECO:0000313" key="3">
    <source>
        <dbReference type="Proteomes" id="UP000254802"/>
    </source>
</evidence>
<sequence>MNNHYIIGYVGDNLERYQYNKSQLKSIVLMHEEIKNIVDKGILNKVKKPMWFIFFPTSILLFYSNGKIQFIIIRNNAISYNVDSILQY</sequence>
<dbReference type="AlphaFoldDB" id="A0A378N0G3"/>
<accession>A0A378N0G3</accession>
<feature type="transmembrane region" description="Helical" evidence="1">
    <location>
        <begin position="49"/>
        <end position="66"/>
    </location>
</feature>
<protein>
    <submittedName>
        <fullName evidence="2">Uncharacterized protein</fullName>
    </submittedName>
</protein>
<keyword evidence="1" id="KW-1133">Transmembrane helix</keyword>
<evidence type="ECO:0000256" key="1">
    <source>
        <dbReference type="SAM" id="Phobius"/>
    </source>
</evidence>
<keyword evidence="1" id="KW-0812">Transmembrane</keyword>